<gene>
    <name evidence="1" type="ORF">M404DRAFT_35456</name>
</gene>
<keyword evidence="2" id="KW-1185">Reference proteome</keyword>
<dbReference type="AlphaFoldDB" id="A0A0C3NE35"/>
<reference evidence="2" key="2">
    <citation type="submission" date="2015-01" db="EMBL/GenBank/DDBJ databases">
        <title>Evolutionary Origins and Diversification of the Mycorrhizal Mutualists.</title>
        <authorList>
            <consortium name="DOE Joint Genome Institute"/>
            <consortium name="Mycorrhizal Genomics Consortium"/>
            <person name="Kohler A."/>
            <person name="Kuo A."/>
            <person name="Nagy L.G."/>
            <person name="Floudas D."/>
            <person name="Copeland A."/>
            <person name="Barry K.W."/>
            <person name="Cichocki N."/>
            <person name="Veneault-Fourrey C."/>
            <person name="LaButti K."/>
            <person name="Lindquist E.A."/>
            <person name="Lipzen A."/>
            <person name="Lundell T."/>
            <person name="Morin E."/>
            <person name="Murat C."/>
            <person name="Riley R."/>
            <person name="Ohm R."/>
            <person name="Sun H."/>
            <person name="Tunlid A."/>
            <person name="Henrissat B."/>
            <person name="Grigoriev I.V."/>
            <person name="Hibbett D.S."/>
            <person name="Martin F."/>
        </authorList>
    </citation>
    <scope>NUCLEOTIDE SEQUENCE [LARGE SCALE GENOMIC DNA]</scope>
    <source>
        <strain evidence="2">Marx 270</strain>
    </source>
</reference>
<dbReference type="InParanoid" id="A0A0C3NE35"/>
<evidence type="ECO:0000313" key="1">
    <source>
        <dbReference type="EMBL" id="KIN94050.1"/>
    </source>
</evidence>
<protein>
    <submittedName>
        <fullName evidence="1">Uncharacterized protein</fullName>
    </submittedName>
</protein>
<evidence type="ECO:0000313" key="2">
    <source>
        <dbReference type="Proteomes" id="UP000054217"/>
    </source>
</evidence>
<name>A0A0C3NE35_PISTI</name>
<dbReference type="EMBL" id="KN832117">
    <property type="protein sequence ID" value="KIN94050.1"/>
    <property type="molecule type" value="Genomic_DNA"/>
</dbReference>
<organism evidence="1 2">
    <name type="scientific">Pisolithus tinctorius Marx 270</name>
    <dbReference type="NCBI Taxonomy" id="870435"/>
    <lineage>
        <taxon>Eukaryota</taxon>
        <taxon>Fungi</taxon>
        <taxon>Dikarya</taxon>
        <taxon>Basidiomycota</taxon>
        <taxon>Agaricomycotina</taxon>
        <taxon>Agaricomycetes</taxon>
        <taxon>Agaricomycetidae</taxon>
        <taxon>Boletales</taxon>
        <taxon>Sclerodermatineae</taxon>
        <taxon>Pisolithaceae</taxon>
        <taxon>Pisolithus</taxon>
    </lineage>
</organism>
<proteinExistence type="predicted"/>
<dbReference type="HOGENOM" id="CLU_2794947_0_0_1"/>
<accession>A0A0C3NE35</accession>
<reference evidence="1 2" key="1">
    <citation type="submission" date="2014-04" db="EMBL/GenBank/DDBJ databases">
        <authorList>
            <consortium name="DOE Joint Genome Institute"/>
            <person name="Kuo A."/>
            <person name="Kohler A."/>
            <person name="Costa M.D."/>
            <person name="Nagy L.G."/>
            <person name="Floudas D."/>
            <person name="Copeland A."/>
            <person name="Barry K.W."/>
            <person name="Cichocki N."/>
            <person name="Veneault-Fourrey C."/>
            <person name="LaButti K."/>
            <person name="Lindquist E.A."/>
            <person name="Lipzen A."/>
            <person name="Lundell T."/>
            <person name="Morin E."/>
            <person name="Murat C."/>
            <person name="Sun H."/>
            <person name="Tunlid A."/>
            <person name="Henrissat B."/>
            <person name="Grigoriev I.V."/>
            <person name="Hibbett D.S."/>
            <person name="Martin F."/>
            <person name="Nordberg H.P."/>
            <person name="Cantor M.N."/>
            <person name="Hua S.X."/>
        </authorList>
    </citation>
    <scope>NUCLEOTIDE SEQUENCE [LARGE SCALE GENOMIC DNA]</scope>
    <source>
        <strain evidence="1 2">Marx 270</strain>
    </source>
</reference>
<sequence>MYIKYPEHQELCIPTQVAPPHTFALHTPAPSILALPHAPSPAPSFASMPPTGQFINFAIYTPKYPHSH</sequence>
<dbReference type="Proteomes" id="UP000054217">
    <property type="component" value="Unassembled WGS sequence"/>
</dbReference>